<dbReference type="EMBL" id="AP025314">
    <property type="protein sequence ID" value="BDD08631.1"/>
    <property type="molecule type" value="Genomic_DNA"/>
</dbReference>
<evidence type="ECO:0000256" key="2">
    <source>
        <dbReference type="ARBA" id="ARBA00004496"/>
    </source>
</evidence>
<dbReference type="PANTHER" id="PTHR30560">
    <property type="entry name" value="TRIGGER FACTOR CHAPERONE AND PEPTIDYL-PROLYL CIS/TRANS ISOMERASE"/>
    <property type="match status" value="1"/>
</dbReference>
<evidence type="ECO:0000259" key="10">
    <source>
        <dbReference type="Pfam" id="PF05697"/>
    </source>
</evidence>
<comment type="subcellular location">
    <subcellularLocation>
        <location evidence="2">Cytoplasm</location>
    </subcellularLocation>
</comment>
<dbReference type="AlphaFoldDB" id="A0AAU9C925"/>
<dbReference type="Proteomes" id="UP001348817">
    <property type="component" value="Chromosome"/>
</dbReference>
<dbReference type="Pfam" id="PF05697">
    <property type="entry name" value="Trigger_N"/>
    <property type="match status" value="1"/>
</dbReference>
<dbReference type="Gene3D" id="1.10.3120.10">
    <property type="entry name" value="Trigger factor, C-terminal domain"/>
    <property type="match status" value="1"/>
</dbReference>
<keyword evidence="8" id="KW-0413">Isomerase</keyword>
<evidence type="ECO:0000256" key="9">
    <source>
        <dbReference type="ARBA" id="ARBA00029986"/>
    </source>
</evidence>
<dbReference type="InterPro" id="IPR036611">
    <property type="entry name" value="Trigger_fac_ribosome-bd_sf"/>
</dbReference>
<organism evidence="12 13">
    <name type="scientific">Fulvitalea axinellae</name>
    <dbReference type="NCBI Taxonomy" id="1182444"/>
    <lineage>
        <taxon>Bacteria</taxon>
        <taxon>Pseudomonadati</taxon>
        <taxon>Bacteroidota</taxon>
        <taxon>Cytophagia</taxon>
        <taxon>Cytophagales</taxon>
        <taxon>Persicobacteraceae</taxon>
        <taxon>Fulvitalea</taxon>
    </lineage>
</organism>
<evidence type="ECO:0000256" key="4">
    <source>
        <dbReference type="ARBA" id="ARBA00013194"/>
    </source>
</evidence>
<evidence type="ECO:0000256" key="6">
    <source>
        <dbReference type="ARBA" id="ARBA00023110"/>
    </source>
</evidence>
<proteinExistence type="inferred from homology"/>
<evidence type="ECO:0000256" key="8">
    <source>
        <dbReference type="ARBA" id="ARBA00023235"/>
    </source>
</evidence>
<evidence type="ECO:0000313" key="12">
    <source>
        <dbReference type="EMBL" id="BDD08631.1"/>
    </source>
</evidence>
<dbReference type="InterPro" id="IPR008880">
    <property type="entry name" value="Trigger_fac_C"/>
</dbReference>
<dbReference type="Gene3D" id="3.30.70.1050">
    <property type="entry name" value="Trigger factor ribosome-binding domain"/>
    <property type="match status" value="1"/>
</dbReference>
<evidence type="ECO:0000313" key="13">
    <source>
        <dbReference type="Proteomes" id="UP001348817"/>
    </source>
</evidence>
<dbReference type="GO" id="GO:0051083">
    <property type="term" value="P:'de novo' cotranslational protein folding"/>
    <property type="evidence" value="ECO:0007669"/>
    <property type="project" value="TreeGrafter"/>
</dbReference>
<dbReference type="EC" id="5.2.1.8" evidence="4"/>
<dbReference type="GO" id="GO:0043022">
    <property type="term" value="F:ribosome binding"/>
    <property type="evidence" value="ECO:0007669"/>
    <property type="project" value="TreeGrafter"/>
</dbReference>
<dbReference type="PANTHER" id="PTHR30560:SF3">
    <property type="entry name" value="TRIGGER FACTOR-LIKE PROTEIN TIG, CHLOROPLASTIC"/>
    <property type="match status" value="1"/>
</dbReference>
<dbReference type="SUPFAM" id="SSF102735">
    <property type="entry name" value="Trigger factor ribosome-binding domain"/>
    <property type="match status" value="1"/>
</dbReference>
<keyword evidence="6" id="KW-0697">Rotamase</keyword>
<dbReference type="RefSeq" id="WP_338393877.1">
    <property type="nucleotide sequence ID" value="NZ_AP025314.1"/>
</dbReference>
<reference evidence="12 13" key="1">
    <citation type="submission" date="2021-12" db="EMBL/GenBank/DDBJ databases">
        <title>Genome sequencing of bacteria with rrn-lacking chromosome and rrn-plasmid.</title>
        <authorList>
            <person name="Anda M."/>
            <person name="Iwasaki W."/>
        </authorList>
    </citation>
    <scope>NUCLEOTIDE SEQUENCE [LARGE SCALE GENOMIC DNA]</scope>
    <source>
        <strain evidence="12 13">DSM 100852</strain>
    </source>
</reference>
<evidence type="ECO:0000256" key="1">
    <source>
        <dbReference type="ARBA" id="ARBA00000971"/>
    </source>
</evidence>
<keyword evidence="7" id="KW-0143">Chaperone</keyword>
<dbReference type="GO" id="GO:0043335">
    <property type="term" value="P:protein unfolding"/>
    <property type="evidence" value="ECO:0007669"/>
    <property type="project" value="TreeGrafter"/>
</dbReference>
<dbReference type="KEGG" id="fax:FUAX_10630"/>
<dbReference type="InterPro" id="IPR008881">
    <property type="entry name" value="Trigger_fac_ribosome-bd_bac"/>
</dbReference>
<gene>
    <name evidence="12" type="ORF">FUAX_10630</name>
</gene>
<dbReference type="InterPro" id="IPR027304">
    <property type="entry name" value="Trigger_fact/SurA_dom_sf"/>
</dbReference>
<feature type="domain" description="Trigger factor C-terminal" evidence="11">
    <location>
        <begin position="270"/>
        <end position="388"/>
    </location>
</feature>
<protein>
    <recommendedName>
        <fullName evidence="5">Trigger factor</fullName>
        <ecNumber evidence="4">5.2.1.8</ecNumber>
    </recommendedName>
    <alternativeName>
        <fullName evidence="9">PPIase</fullName>
    </alternativeName>
</protein>
<feature type="domain" description="Trigger factor ribosome-binding bacterial" evidence="10">
    <location>
        <begin position="1"/>
        <end position="146"/>
    </location>
</feature>
<dbReference type="GO" id="GO:0005737">
    <property type="term" value="C:cytoplasm"/>
    <property type="evidence" value="ECO:0007669"/>
    <property type="project" value="UniProtKB-SubCell"/>
</dbReference>
<name>A0AAU9C925_9BACT</name>
<dbReference type="Pfam" id="PF05698">
    <property type="entry name" value="Trigger_C"/>
    <property type="match status" value="1"/>
</dbReference>
<evidence type="ECO:0000259" key="11">
    <source>
        <dbReference type="Pfam" id="PF05698"/>
    </source>
</evidence>
<dbReference type="SUPFAM" id="SSF109998">
    <property type="entry name" value="Triger factor/SurA peptide-binding domain-like"/>
    <property type="match status" value="1"/>
</dbReference>
<comment type="similarity">
    <text evidence="3">Belongs to the FKBP-type PPIase family. Tig subfamily.</text>
</comment>
<evidence type="ECO:0000256" key="3">
    <source>
        <dbReference type="ARBA" id="ARBA00005464"/>
    </source>
</evidence>
<comment type="catalytic activity">
    <reaction evidence="1">
        <text>[protein]-peptidylproline (omega=180) = [protein]-peptidylproline (omega=0)</text>
        <dbReference type="Rhea" id="RHEA:16237"/>
        <dbReference type="Rhea" id="RHEA-COMP:10747"/>
        <dbReference type="Rhea" id="RHEA-COMP:10748"/>
        <dbReference type="ChEBI" id="CHEBI:83833"/>
        <dbReference type="ChEBI" id="CHEBI:83834"/>
        <dbReference type="EC" id="5.2.1.8"/>
    </reaction>
</comment>
<evidence type="ECO:0000256" key="5">
    <source>
        <dbReference type="ARBA" id="ARBA00016902"/>
    </source>
</evidence>
<dbReference type="InterPro" id="IPR037041">
    <property type="entry name" value="Trigger_fac_C_sf"/>
</dbReference>
<sequence length="442" mass="50168">MEFNLEKSTATDAVLKVKLAAEDYQAGFNNKVKDYCKQASIKGFRPGKVPAGIIKKMYGESILVEEINRLLGPAVQNYIKENKLSIIGEPLPKGTDTAYEWKEGNEFEFSFELGLVSDFSLNLETTVEGLSVKVSDEDVEQSIEDLKQQLGERTTPEEAGEEDMIFGDLKIEGEEQPVKVMIEIKDLATKTGKAIFTGLKKDEVKTFDIRKAYRSNEKLAKFLNRSEEEVKEIQGEVELTVISINSNAVAEMNQEFFDKVVGPDTVSNEEEFRAKVKELLEGNYEQGAAVELNGAIRNKLVSETEIEFSPEFFKKWLLTNNKELEAEKVDAEFDKYVDELKWMLIMDRIAEENEVVVEQEEIREAAAASIRNQFAMYGMPTDQLDENIDAFVQNYLTGENGQKNYLDTYQQARTGKVFEVIKEKVTVETKEVTAEEYKKKIG</sequence>
<keyword evidence="13" id="KW-1185">Reference proteome</keyword>
<accession>A0AAU9C925</accession>
<dbReference type="InterPro" id="IPR005215">
    <property type="entry name" value="Trig_fac"/>
</dbReference>
<evidence type="ECO:0000256" key="7">
    <source>
        <dbReference type="ARBA" id="ARBA00023186"/>
    </source>
</evidence>
<dbReference type="GO" id="GO:0003755">
    <property type="term" value="F:peptidyl-prolyl cis-trans isomerase activity"/>
    <property type="evidence" value="ECO:0007669"/>
    <property type="project" value="UniProtKB-KW"/>
</dbReference>
<dbReference type="GO" id="GO:0044183">
    <property type="term" value="F:protein folding chaperone"/>
    <property type="evidence" value="ECO:0007669"/>
    <property type="project" value="TreeGrafter"/>
</dbReference>
<dbReference type="GO" id="GO:0015031">
    <property type="term" value="P:protein transport"/>
    <property type="evidence" value="ECO:0007669"/>
    <property type="project" value="InterPro"/>
</dbReference>